<name>A0A6C0KBZ1_9ZZZZ</name>
<sequence>MFGYIAAIAAYYRHTLSLYLNVDNSAGDSDDNNIPNTADEYLFNSQSTASDEDMPPPLTPLFSYC</sequence>
<accession>A0A6C0KBZ1</accession>
<organism evidence="1">
    <name type="scientific">viral metagenome</name>
    <dbReference type="NCBI Taxonomy" id="1070528"/>
    <lineage>
        <taxon>unclassified sequences</taxon>
        <taxon>metagenomes</taxon>
        <taxon>organismal metagenomes</taxon>
    </lineage>
</organism>
<proteinExistence type="predicted"/>
<dbReference type="AlphaFoldDB" id="A0A6C0KBZ1"/>
<protein>
    <submittedName>
        <fullName evidence="1">Uncharacterized protein</fullName>
    </submittedName>
</protein>
<reference evidence="1" key="1">
    <citation type="journal article" date="2020" name="Nature">
        <title>Giant virus diversity and host interactions through global metagenomics.</title>
        <authorList>
            <person name="Schulz F."/>
            <person name="Roux S."/>
            <person name="Paez-Espino D."/>
            <person name="Jungbluth S."/>
            <person name="Walsh D.A."/>
            <person name="Denef V.J."/>
            <person name="McMahon K.D."/>
            <person name="Konstantinidis K.T."/>
            <person name="Eloe-Fadrosh E.A."/>
            <person name="Kyrpides N.C."/>
            <person name="Woyke T."/>
        </authorList>
    </citation>
    <scope>NUCLEOTIDE SEQUENCE</scope>
    <source>
        <strain evidence="1">GVMAG-S-1101178-73</strain>
    </source>
</reference>
<dbReference type="EMBL" id="MN740824">
    <property type="protein sequence ID" value="QHU13704.1"/>
    <property type="molecule type" value="Genomic_DNA"/>
</dbReference>
<evidence type="ECO:0000313" key="1">
    <source>
        <dbReference type="EMBL" id="QHU13704.1"/>
    </source>
</evidence>